<organism evidence="3 4">
    <name type="scientific">Chilo suppressalis</name>
    <name type="common">Asiatic rice borer moth</name>
    <dbReference type="NCBI Taxonomy" id="168631"/>
    <lineage>
        <taxon>Eukaryota</taxon>
        <taxon>Metazoa</taxon>
        <taxon>Ecdysozoa</taxon>
        <taxon>Arthropoda</taxon>
        <taxon>Hexapoda</taxon>
        <taxon>Insecta</taxon>
        <taxon>Pterygota</taxon>
        <taxon>Neoptera</taxon>
        <taxon>Endopterygota</taxon>
        <taxon>Lepidoptera</taxon>
        <taxon>Glossata</taxon>
        <taxon>Ditrysia</taxon>
        <taxon>Pyraloidea</taxon>
        <taxon>Crambidae</taxon>
        <taxon>Crambinae</taxon>
        <taxon>Chilo</taxon>
    </lineage>
</organism>
<evidence type="ECO:0000256" key="1">
    <source>
        <dbReference type="SAM" id="Coils"/>
    </source>
</evidence>
<dbReference type="Proteomes" id="UP001153292">
    <property type="component" value="Chromosome 11"/>
</dbReference>
<keyword evidence="1" id="KW-0175">Coiled coil</keyword>
<dbReference type="EMBL" id="OU963904">
    <property type="protein sequence ID" value="CAH2981008.1"/>
    <property type="molecule type" value="Genomic_DNA"/>
</dbReference>
<dbReference type="PANTHER" id="PTHR15107">
    <property type="entry name" value="RETINOBLASTOMA BINDING PROTEIN 8"/>
    <property type="match status" value="1"/>
</dbReference>
<proteinExistence type="predicted"/>
<keyword evidence="4" id="KW-1185">Reference proteome</keyword>
<name>A0ABN8L1C3_CHISP</name>
<sequence>MSSSGVCVSCTSITFNKKLNAFENTLHKSAVDFKEIIKDFEELSMENEDYKRQLIQQKEKCERKSCSSAEALKKTIEYKDHIIQLVVSELTKWYETKNSNIIDDALKIILGDAPIPLKLQQSGESKENVKDIKIEECSIKKELSDSFQNVSFKEESLIEIEGTPGRTSPIIQSIKIRNGLNNHSSDYRDKKKCPKDWPTPEKKAVKLIYPTPTKGRGKGKLRQSRLSVVTHKTNTFVDLTSSPELMSRDSLNDSKPLVEALVKKESTDNDETILPSPTSGPPKYPSLLKNTLKSSPFKKPPLSLKAKSECKFAQNDDYEKINSPITKNEQSENYEESINLLNPLRIPKDTKENCPKKELSMDYDETHCEIASSLSILQRVDMLSPSKRPLEENKNIVNVSPQPVTDSSMSLLVPEKTRDAAEDNVKSKILDRVEPVYKEPVLRKKAEKRALPGWSCDECKNFYAELYKDNPEMLAKKMEECSKHRGKNNPVRPNTPEGFWNPRWDVPDDTEEFNRRNNAV</sequence>
<evidence type="ECO:0000256" key="2">
    <source>
        <dbReference type="SAM" id="MobiDB-lite"/>
    </source>
</evidence>
<feature type="region of interest" description="Disordered" evidence="2">
    <location>
        <begin position="481"/>
        <end position="520"/>
    </location>
</feature>
<feature type="coiled-coil region" evidence="1">
    <location>
        <begin position="33"/>
        <end position="60"/>
    </location>
</feature>
<dbReference type="InterPro" id="IPR033316">
    <property type="entry name" value="RBBP8-like"/>
</dbReference>
<accession>A0ABN8L1C3</accession>
<dbReference type="PANTHER" id="PTHR15107:SF0">
    <property type="entry name" value="DNA ENDONUCLEASE ACTIVATOR CTP1 C-TERMINAL DOMAIN-CONTAINING PROTEIN"/>
    <property type="match status" value="1"/>
</dbReference>
<protein>
    <recommendedName>
        <fullName evidence="5">DNA endonuclease activator Ctp1 C-terminal domain-containing protein</fullName>
    </recommendedName>
</protein>
<evidence type="ECO:0000313" key="3">
    <source>
        <dbReference type="EMBL" id="CAH2981008.1"/>
    </source>
</evidence>
<evidence type="ECO:0000313" key="4">
    <source>
        <dbReference type="Proteomes" id="UP001153292"/>
    </source>
</evidence>
<reference evidence="3" key="1">
    <citation type="submission" date="2021-12" db="EMBL/GenBank/DDBJ databases">
        <authorList>
            <person name="King R."/>
        </authorList>
    </citation>
    <scope>NUCLEOTIDE SEQUENCE</scope>
</reference>
<evidence type="ECO:0008006" key="5">
    <source>
        <dbReference type="Google" id="ProtNLM"/>
    </source>
</evidence>
<gene>
    <name evidence="3" type="ORF">CHILSU_LOCUS1600</name>
</gene>